<dbReference type="GO" id="GO:0004622">
    <property type="term" value="F:phosphatidylcholine lysophospholipase activity"/>
    <property type="evidence" value="ECO:0007669"/>
    <property type="project" value="TreeGrafter"/>
</dbReference>
<feature type="compositionally biased region" description="Pro residues" evidence="1">
    <location>
        <begin position="271"/>
        <end position="280"/>
    </location>
</feature>
<accession>A0A853DSD3</accession>
<protein>
    <submittedName>
        <fullName evidence="3">Lysophospholipase L1-like esterase</fullName>
    </submittedName>
</protein>
<evidence type="ECO:0000259" key="2">
    <source>
        <dbReference type="Pfam" id="PF13472"/>
    </source>
</evidence>
<evidence type="ECO:0000313" key="3">
    <source>
        <dbReference type="EMBL" id="NYK10563.1"/>
    </source>
</evidence>
<dbReference type="InterPro" id="IPR036514">
    <property type="entry name" value="SGNH_hydro_sf"/>
</dbReference>
<dbReference type="AlphaFoldDB" id="A0A853DSD3"/>
<name>A0A853DSD3_9MICO</name>
<dbReference type="InterPro" id="IPR051532">
    <property type="entry name" value="Ester_Hydrolysis_Enzymes"/>
</dbReference>
<dbReference type="InterPro" id="IPR013830">
    <property type="entry name" value="SGNH_hydro"/>
</dbReference>
<dbReference type="PANTHER" id="PTHR30383">
    <property type="entry name" value="THIOESTERASE 1/PROTEASE 1/LYSOPHOSPHOLIPASE L1"/>
    <property type="match status" value="1"/>
</dbReference>
<proteinExistence type="predicted"/>
<comment type="caution">
    <text evidence="3">The sequence shown here is derived from an EMBL/GenBank/DDBJ whole genome shotgun (WGS) entry which is preliminary data.</text>
</comment>
<reference evidence="3 4" key="1">
    <citation type="submission" date="2020-07" db="EMBL/GenBank/DDBJ databases">
        <title>Sequencing the genomes of 1000 actinobacteria strains.</title>
        <authorList>
            <person name="Klenk H.-P."/>
        </authorList>
    </citation>
    <scope>NUCLEOTIDE SEQUENCE [LARGE SCALE GENOMIC DNA]</scope>
    <source>
        <strain evidence="3 4">DSM 15166</strain>
    </source>
</reference>
<evidence type="ECO:0000313" key="4">
    <source>
        <dbReference type="Proteomes" id="UP000521075"/>
    </source>
</evidence>
<feature type="domain" description="SGNH hydrolase-type esterase" evidence="2">
    <location>
        <begin position="67"/>
        <end position="232"/>
    </location>
</feature>
<feature type="region of interest" description="Disordered" evidence="1">
    <location>
        <begin position="252"/>
        <end position="280"/>
    </location>
</feature>
<evidence type="ECO:0000256" key="1">
    <source>
        <dbReference type="SAM" id="MobiDB-lite"/>
    </source>
</evidence>
<dbReference type="Pfam" id="PF13472">
    <property type="entry name" value="Lipase_GDSL_2"/>
    <property type="match status" value="1"/>
</dbReference>
<dbReference type="RefSeq" id="WP_179701276.1">
    <property type="nucleotide sequence ID" value="NZ_BAAAHA010000005.1"/>
</dbReference>
<gene>
    <name evidence="3" type="ORF">HNR14_002444</name>
</gene>
<dbReference type="PANTHER" id="PTHR30383:SF5">
    <property type="entry name" value="SGNH HYDROLASE-TYPE ESTERASE DOMAIN-CONTAINING PROTEIN"/>
    <property type="match status" value="1"/>
</dbReference>
<dbReference type="SUPFAM" id="SSF52266">
    <property type="entry name" value="SGNH hydrolase"/>
    <property type="match status" value="1"/>
</dbReference>
<dbReference type="Proteomes" id="UP000521075">
    <property type="component" value="Unassembled WGS sequence"/>
</dbReference>
<dbReference type="EMBL" id="JACCHJ010000001">
    <property type="protein sequence ID" value="NYK10563.1"/>
    <property type="molecule type" value="Genomic_DNA"/>
</dbReference>
<organism evidence="3 4">
    <name type="scientific">Leifsonia naganoensis</name>
    <dbReference type="NCBI Taxonomy" id="150025"/>
    <lineage>
        <taxon>Bacteria</taxon>
        <taxon>Bacillati</taxon>
        <taxon>Actinomycetota</taxon>
        <taxon>Actinomycetes</taxon>
        <taxon>Micrococcales</taxon>
        <taxon>Microbacteriaceae</taxon>
        <taxon>Leifsonia</taxon>
    </lineage>
</organism>
<dbReference type="Gene3D" id="3.40.50.1110">
    <property type="entry name" value="SGNH hydrolase"/>
    <property type="match status" value="1"/>
</dbReference>
<feature type="compositionally biased region" description="Low complexity" evidence="1">
    <location>
        <begin position="252"/>
        <end position="270"/>
    </location>
</feature>
<sequence length="280" mass="29491">MNTTGRVVTTVGVAGAIAGGAAYAWSRVQQKRAAVAAGKVKLNESLPVNSKWWRDAAKVEGEILYVAIGDSAAQGIGASQPKNSYVGVIADHLRSATGRTVRTVNLSVSGATVALAVADQLPRFETLQPDIVTVSIGANDIGAFDPATFREGIRRVFAALPRDAVVADLPYFYLPWNEKKVAVANAILREEAADAGLTVASLHRAMKQEGLRGAFTQFAEDLFHPNDHGYRVWASAFLPAVTRLAVTKFPRRPATAATSASVTSSSSAPDAPAPSPTPAR</sequence>
<keyword evidence="4" id="KW-1185">Reference proteome</keyword>